<geneLocation type="plasmid" evidence="1 2">
    <name>pN1</name>
</geneLocation>
<sequence>MGNQLGELVGDGAIEDGHDHRCVGTDVGDGEGITDGDRVVVGDDGDPGRVVLGDLQKFRVVGCIEVENIEVALGE</sequence>
<evidence type="ECO:0000313" key="2">
    <source>
        <dbReference type="Proteomes" id="UP001163947"/>
    </source>
</evidence>
<name>A0AA46P2P4_9NOCA</name>
<protein>
    <submittedName>
        <fullName evidence="1">Uncharacterized protein</fullName>
    </submittedName>
</protein>
<organism evidence="1 2">
    <name type="scientific">Rhodococcus aetherivorans</name>
    <dbReference type="NCBI Taxonomy" id="191292"/>
    <lineage>
        <taxon>Bacteria</taxon>
        <taxon>Bacillati</taxon>
        <taxon>Actinomycetota</taxon>
        <taxon>Actinomycetes</taxon>
        <taxon>Mycobacteriales</taxon>
        <taxon>Nocardiaceae</taxon>
        <taxon>Rhodococcus</taxon>
    </lineage>
</organism>
<reference evidence="1" key="1">
    <citation type="submission" date="2022-09" db="EMBL/GenBank/DDBJ databases">
        <title>The genome sequence of Rhodococcus aetherivorans N1.</title>
        <authorList>
            <person name="Jiang W."/>
        </authorList>
    </citation>
    <scope>NUCLEOTIDE SEQUENCE</scope>
    <source>
        <strain evidence="1">N1</strain>
        <plasmid evidence="1">pN1</plasmid>
    </source>
</reference>
<proteinExistence type="predicted"/>
<dbReference type="Proteomes" id="UP001163947">
    <property type="component" value="Plasmid pN1"/>
</dbReference>
<dbReference type="EMBL" id="CP106984">
    <property type="protein sequence ID" value="UYF97456.1"/>
    <property type="molecule type" value="Genomic_DNA"/>
</dbReference>
<dbReference type="AlphaFoldDB" id="A0AA46P2P4"/>
<dbReference type="RefSeq" id="WP_263510611.1">
    <property type="nucleotide sequence ID" value="NZ_CP106984.1"/>
</dbReference>
<keyword evidence="1" id="KW-0614">Plasmid</keyword>
<gene>
    <name evidence="1" type="ORF">OCS65_29130</name>
</gene>
<accession>A0AA46P2P4</accession>
<dbReference type="GeneID" id="83624573"/>
<evidence type="ECO:0000313" key="1">
    <source>
        <dbReference type="EMBL" id="UYF97456.1"/>
    </source>
</evidence>